<feature type="compositionally biased region" description="Gly residues" evidence="1">
    <location>
        <begin position="244"/>
        <end position="254"/>
    </location>
</feature>
<dbReference type="eggNOG" id="ENOG502QRE4">
    <property type="taxonomic scope" value="Eukaryota"/>
</dbReference>
<feature type="compositionally biased region" description="Low complexity" evidence="1">
    <location>
        <begin position="212"/>
        <end position="221"/>
    </location>
</feature>
<evidence type="ECO:0000259" key="3">
    <source>
        <dbReference type="Pfam" id="PF11822"/>
    </source>
</evidence>
<feature type="compositionally biased region" description="Low complexity" evidence="1">
    <location>
        <begin position="132"/>
        <end position="141"/>
    </location>
</feature>
<evidence type="ECO:0000313" key="5">
    <source>
        <dbReference type="Proteomes" id="UP000002630"/>
    </source>
</evidence>
<dbReference type="Proteomes" id="UP000002630">
    <property type="component" value="Linkage Group LG27"/>
</dbReference>
<dbReference type="PANTHER" id="PTHR20946:SF0">
    <property type="entry name" value="SANT AND BTB DOMAIN REGULATOR OF CLASS SWITCH RECOMBINATION"/>
    <property type="match status" value="1"/>
</dbReference>
<feature type="compositionally biased region" description="Gly residues" evidence="1">
    <location>
        <begin position="148"/>
        <end position="160"/>
    </location>
</feature>
<sequence length="797" mass="83023">MSVSHRFCFLPLAAPVLAAPSTATVSLPLPRPPRSAAVPCTPFAGGGRITSTFGATYTRSGWRGWRGIGYSYIGAHRVGKLASRGEGQGQAAGAGAIADSLSIRGTGHATGSFRSPIHGSSPSPSYPMAVGSRSTKSSSYSRPVYHRGSGGSGSYGGSGGSADRQRNNSASSADEIGAHKAKGGGGGGSGGGAGRGKLRPWTAGHRQRQQPSTSPRLTGSRSGSGSGSGSGCGGSEPGSDEVDGGGGGGGGEGGRTTAASEGGGDIVKIHVCDEGRGITRDFPCERRLLLREMKYFQSYLVGASSPYDEIDILVHCDVRIFEWLFQYIHSSDGKTTSRSNRSRGSHDNDAEHDDNHGDTSKRTRDSSSRSGDNSSEGGAASGGGGGGDSSGSRPDMAGPPPLEVPLAVSILISSDFLQMQRLVAECLGFVGEHLTEIVKLPIDLSCLNDKMVLQLAKIVTLDQLAVAKDRKDKLLSRVHKKRIEIDFRDRSPHSDNAIHCCRYCAGLFSEKVRDVMSCRAAPPTVSFRGQLLRRHEPLSPWSLTRTVTSLHRKGMSWTAVYWFLWGLTQPLYCVRCREVFLAGDIGHCRSHPQQAFFPGDSGCGSSTTGASTTGISGEERGGVGVGAADGYYPCCQSPVNRFSLEPPPLGCVSLDHVVRDADEDPLVLRVLQLQRANISYQDWRDAVNEETRAVVKSAVGPGSDGGGTNSTGGSSGGGIGAAGDAATGKGGTNDASTNYGSRGNSSGGDRVRGGGGGGGGGFGIVGTDKAAAFLERCQHPNKFGTFYELVCRFHQQP</sequence>
<feature type="compositionally biased region" description="Gly residues" evidence="1">
    <location>
        <begin position="183"/>
        <end position="195"/>
    </location>
</feature>
<feature type="compositionally biased region" description="Basic and acidic residues" evidence="1">
    <location>
        <begin position="344"/>
        <end position="367"/>
    </location>
</feature>
<dbReference type="OrthoDB" id="550012at2759"/>
<proteinExistence type="predicted"/>
<evidence type="ECO:0000256" key="1">
    <source>
        <dbReference type="SAM" id="MobiDB-lite"/>
    </source>
</evidence>
<feature type="chain" id="PRO_5003117212" description="SANT and BTB domain-containing protein" evidence="2">
    <location>
        <begin position="19"/>
        <end position="797"/>
    </location>
</feature>
<feature type="signal peptide" evidence="2">
    <location>
        <begin position="1"/>
        <end position="18"/>
    </location>
</feature>
<feature type="region of interest" description="Disordered" evidence="1">
    <location>
        <begin position="697"/>
        <end position="755"/>
    </location>
</feature>
<protein>
    <recommendedName>
        <fullName evidence="3">SANT and BTB domain-containing protein</fullName>
    </recommendedName>
</protein>
<feature type="compositionally biased region" description="Gly residues" evidence="1">
    <location>
        <begin position="379"/>
        <end position="389"/>
    </location>
</feature>
<keyword evidence="5" id="KW-1185">Reference proteome</keyword>
<dbReference type="EMBL" id="FN649752">
    <property type="protein sequence ID" value="CBN79296.1"/>
    <property type="molecule type" value="Genomic_DNA"/>
</dbReference>
<feature type="domain" description="SANT and BTB" evidence="3">
    <location>
        <begin position="267"/>
        <end position="336"/>
    </location>
</feature>
<feature type="compositionally biased region" description="Gly residues" evidence="1">
    <location>
        <begin position="222"/>
        <end position="236"/>
    </location>
</feature>
<feature type="region of interest" description="Disordered" evidence="1">
    <location>
        <begin position="332"/>
        <end position="400"/>
    </location>
</feature>
<dbReference type="InterPro" id="IPR045902">
    <property type="entry name" value="SANBR-like"/>
</dbReference>
<evidence type="ECO:0000256" key="2">
    <source>
        <dbReference type="SAM" id="SignalP"/>
    </source>
</evidence>
<accession>D8LHL4</accession>
<organism evidence="4 5">
    <name type="scientific">Ectocarpus siliculosus</name>
    <name type="common">Brown alga</name>
    <name type="synonym">Conferva siliculosa</name>
    <dbReference type="NCBI Taxonomy" id="2880"/>
    <lineage>
        <taxon>Eukaryota</taxon>
        <taxon>Sar</taxon>
        <taxon>Stramenopiles</taxon>
        <taxon>Ochrophyta</taxon>
        <taxon>PX clade</taxon>
        <taxon>Phaeophyceae</taxon>
        <taxon>Ectocarpales</taxon>
        <taxon>Ectocarpaceae</taxon>
        <taxon>Ectocarpus</taxon>
    </lineage>
</organism>
<name>D8LHL4_ECTSI</name>
<evidence type="ECO:0000313" key="4">
    <source>
        <dbReference type="EMBL" id="CBN79296.1"/>
    </source>
</evidence>
<dbReference type="EMBL" id="FN648372">
    <property type="protein sequence ID" value="CBN79296.1"/>
    <property type="molecule type" value="Genomic_DNA"/>
</dbReference>
<dbReference type="InterPro" id="IPR021777">
    <property type="entry name" value="SANBR_BTB"/>
</dbReference>
<dbReference type="InParanoid" id="D8LHL4"/>
<reference evidence="4 5" key="1">
    <citation type="journal article" date="2010" name="Nature">
        <title>The Ectocarpus genome and the independent evolution of multicellularity in brown algae.</title>
        <authorList>
            <person name="Cock J.M."/>
            <person name="Sterck L."/>
            <person name="Rouze P."/>
            <person name="Scornet D."/>
            <person name="Allen A.E."/>
            <person name="Amoutzias G."/>
            <person name="Anthouard V."/>
            <person name="Artiguenave F."/>
            <person name="Aury J.M."/>
            <person name="Badger J.H."/>
            <person name="Beszteri B."/>
            <person name="Billiau K."/>
            <person name="Bonnet E."/>
            <person name="Bothwell J.H."/>
            <person name="Bowler C."/>
            <person name="Boyen C."/>
            <person name="Brownlee C."/>
            <person name="Carrano C.J."/>
            <person name="Charrier B."/>
            <person name="Cho G.Y."/>
            <person name="Coelho S.M."/>
            <person name="Collen J."/>
            <person name="Corre E."/>
            <person name="Da Silva C."/>
            <person name="Delage L."/>
            <person name="Delaroque N."/>
            <person name="Dittami S.M."/>
            <person name="Doulbeau S."/>
            <person name="Elias M."/>
            <person name="Farnham G."/>
            <person name="Gachon C.M."/>
            <person name="Gschloessl B."/>
            <person name="Heesch S."/>
            <person name="Jabbari K."/>
            <person name="Jubin C."/>
            <person name="Kawai H."/>
            <person name="Kimura K."/>
            <person name="Kloareg B."/>
            <person name="Kupper F.C."/>
            <person name="Lang D."/>
            <person name="Le Bail A."/>
            <person name="Leblanc C."/>
            <person name="Lerouge P."/>
            <person name="Lohr M."/>
            <person name="Lopez P.J."/>
            <person name="Martens C."/>
            <person name="Maumus F."/>
            <person name="Michel G."/>
            <person name="Miranda-Saavedra D."/>
            <person name="Morales J."/>
            <person name="Moreau H."/>
            <person name="Motomura T."/>
            <person name="Nagasato C."/>
            <person name="Napoli C.A."/>
            <person name="Nelson D.R."/>
            <person name="Nyvall-Collen P."/>
            <person name="Peters A.F."/>
            <person name="Pommier C."/>
            <person name="Potin P."/>
            <person name="Poulain J."/>
            <person name="Quesneville H."/>
            <person name="Read B."/>
            <person name="Rensing S.A."/>
            <person name="Ritter A."/>
            <person name="Rousvoal S."/>
            <person name="Samanta M."/>
            <person name="Samson G."/>
            <person name="Schroeder D.C."/>
            <person name="Segurens B."/>
            <person name="Strittmatter M."/>
            <person name="Tonon T."/>
            <person name="Tregear J.W."/>
            <person name="Valentin K."/>
            <person name="von Dassow P."/>
            <person name="Yamagishi T."/>
            <person name="Van de Peer Y."/>
            <person name="Wincker P."/>
        </authorList>
    </citation>
    <scope>NUCLEOTIDE SEQUENCE [LARGE SCALE GENOMIC DNA]</scope>
    <source>
        <strain evidence="5">Ec32 / CCAP1310/4</strain>
    </source>
</reference>
<feature type="compositionally biased region" description="Gly residues" evidence="1">
    <location>
        <begin position="702"/>
        <end position="721"/>
    </location>
</feature>
<keyword evidence="2" id="KW-0732">Signal</keyword>
<feature type="compositionally biased region" description="Low complexity" evidence="1">
    <location>
        <begin position="368"/>
        <end position="378"/>
    </location>
</feature>
<dbReference type="Pfam" id="PF11822">
    <property type="entry name" value="BTB_SANBR"/>
    <property type="match status" value="1"/>
</dbReference>
<dbReference type="PANTHER" id="PTHR20946">
    <property type="entry name" value="SANT AND BTB DOMAIN REGULATOR OF CLASS SWITCH RECOMBINATION"/>
    <property type="match status" value="1"/>
</dbReference>
<gene>
    <name evidence="4" type="ORF">Esi_0197_0006</name>
</gene>
<dbReference type="AlphaFoldDB" id="D8LHL4"/>
<feature type="region of interest" description="Disordered" evidence="1">
    <location>
        <begin position="107"/>
        <end position="262"/>
    </location>
</feature>